<dbReference type="FunFam" id="2.90.10.10:FF:000006">
    <property type="entry name" value="Serine/threonine-protein kinase"/>
    <property type="match status" value="1"/>
</dbReference>
<dbReference type="SUPFAM" id="SSF51110">
    <property type="entry name" value="alpha-D-mannose-specific plant lectins"/>
    <property type="match status" value="1"/>
</dbReference>
<dbReference type="EnsemblPlants" id="AUR62028047-RA">
    <property type="protein sequence ID" value="AUR62028047-RA:cds"/>
    <property type="gene ID" value="AUR62028047"/>
</dbReference>
<dbReference type="SMART" id="SM00108">
    <property type="entry name" value="B_lectin"/>
    <property type="match status" value="1"/>
</dbReference>
<feature type="domain" description="Bulb-type lectin" evidence="3">
    <location>
        <begin position="1"/>
        <end position="113"/>
    </location>
</feature>
<evidence type="ECO:0000313" key="5">
    <source>
        <dbReference type="Proteomes" id="UP000596660"/>
    </source>
</evidence>
<reference evidence="4" key="2">
    <citation type="submission" date="2021-03" db="UniProtKB">
        <authorList>
            <consortium name="EnsemblPlants"/>
        </authorList>
    </citation>
    <scope>IDENTIFICATION</scope>
</reference>
<accession>A0A803MF04</accession>
<dbReference type="InterPro" id="IPR051343">
    <property type="entry name" value="G-type_lectin_kinases/EP1-like"/>
</dbReference>
<keyword evidence="2" id="KW-0325">Glycoprotein</keyword>
<evidence type="ECO:0000256" key="2">
    <source>
        <dbReference type="ARBA" id="ARBA00023180"/>
    </source>
</evidence>
<dbReference type="AlphaFoldDB" id="A0A803MF04"/>
<sequence>MPWVSPSKDFAFGFQKIESGSFLLAIWFNRIPEKTITWSSNREIPVPRGSKVELTARSLILTNPSGRKVWRAGLLAGSSSSSRGVTLASAAMLDTGNFVLMDRASAVLWQSFDEPTDTLLPTRR</sequence>
<keyword evidence="1" id="KW-0732">Signal</keyword>
<dbReference type="PROSITE" id="PS50927">
    <property type="entry name" value="BULB_LECTIN"/>
    <property type="match status" value="1"/>
</dbReference>
<reference evidence="4" key="1">
    <citation type="journal article" date="2017" name="Nature">
        <title>The genome of Chenopodium quinoa.</title>
        <authorList>
            <person name="Jarvis D.E."/>
            <person name="Ho Y.S."/>
            <person name="Lightfoot D.J."/>
            <person name="Schmoeckel S.M."/>
            <person name="Li B."/>
            <person name="Borm T.J.A."/>
            <person name="Ohyanagi H."/>
            <person name="Mineta K."/>
            <person name="Michell C.T."/>
            <person name="Saber N."/>
            <person name="Kharbatia N.M."/>
            <person name="Rupper R.R."/>
            <person name="Sharp A.R."/>
            <person name="Dally N."/>
            <person name="Boughton B.A."/>
            <person name="Woo Y.H."/>
            <person name="Gao G."/>
            <person name="Schijlen E.G.W.M."/>
            <person name="Guo X."/>
            <person name="Momin A.A."/>
            <person name="Negrao S."/>
            <person name="Al-Babili S."/>
            <person name="Gehring C."/>
            <person name="Roessner U."/>
            <person name="Jung C."/>
            <person name="Murphy K."/>
            <person name="Arold S.T."/>
            <person name="Gojobori T."/>
            <person name="van der Linden C.G."/>
            <person name="van Loo E.N."/>
            <person name="Jellen E.N."/>
            <person name="Maughan P.J."/>
            <person name="Tester M."/>
        </authorList>
    </citation>
    <scope>NUCLEOTIDE SEQUENCE [LARGE SCALE GENOMIC DNA]</scope>
    <source>
        <strain evidence="4">cv. PI 614886</strain>
    </source>
</reference>
<dbReference type="Gramene" id="AUR62028047-RA">
    <property type="protein sequence ID" value="AUR62028047-RA:cds"/>
    <property type="gene ID" value="AUR62028047"/>
</dbReference>
<dbReference type="PANTHER" id="PTHR47976">
    <property type="entry name" value="G-TYPE LECTIN S-RECEPTOR-LIKE SERINE/THREONINE-PROTEIN KINASE SD2-5"/>
    <property type="match status" value="1"/>
</dbReference>
<proteinExistence type="predicted"/>
<protein>
    <recommendedName>
        <fullName evidence="3">Bulb-type lectin domain-containing protein</fullName>
    </recommendedName>
</protein>
<dbReference type="PANTHER" id="PTHR47976:SF108">
    <property type="entry name" value="G-TYPE LECTIN S-RECEPTOR-LIKE SERINE_THREONINE-PROTEIN KINASE LECRK1"/>
    <property type="match status" value="1"/>
</dbReference>
<dbReference type="Proteomes" id="UP000596660">
    <property type="component" value="Unplaced"/>
</dbReference>
<organism evidence="4 5">
    <name type="scientific">Chenopodium quinoa</name>
    <name type="common">Quinoa</name>
    <dbReference type="NCBI Taxonomy" id="63459"/>
    <lineage>
        <taxon>Eukaryota</taxon>
        <taxon>Viridiplantae</taxon>
        <taxon>Streptophyta</taxon>
        <taxon>Embryophyta</taxon>
        <taxon>Tracheophyta</taxon>
        <taxon>Spermatophyta</taxon>
        <taxon>Magnoliopsida</taxon>
        <taxon>eudicotyledons</taxon>
        <taxon>Gunneridae</taxon>
        <taxon>Pentapetalae</taxon>
        <taxon>Caryophyllales</taxon>
        <taxon>Chenopodiaceae</taxon>
        <taxon>Chenopodioideae</taxon>
        <taxon>Atripliceae</taxon>
        <taxon>Chenopodium</taxon>
    </lineage>
</organism>
<dbReference type="InterPro" id="IPR036426">
    <property type="entry name" value="Bulb-type_lectin_dom_sf"/>
</dbReference>
<dbReference type="Gene3D" id="2.90.10.10">
    <property type="entry name" value="Bulb-type lectin domain"/>
    <property type="match status" value="1"/>
</dbReference>
<name>A0A803MF04_CHEQI</name>
<dbReference type="InterPro" id="IPR001480">
    <property type="entry name" value="Bulb-type_lectin_dom"/>
</dbReference>
<evidence type="ECO:0000259" key="3">
    <source>
        <dbReference type="PROSITE" id="PS50927"/>
    </source>
</evidence>
<evidence type="ECO:0000256" key="1">
    <source>
        <dbReference type="ARBA" id="ARBA00022729"/>
    </source>
</evidence>
<keyword evidence="5" id="KW-1185">Reference proteome</keyword>
<evidence type="ECO:0000313" key="4">
    <source>
        <dbReference type="EnsemblPlants" id="AUR62028047-RA:cds"/>
    </source>
</evidence>
<dbReference type="Pfam" id="PF01453">
    <property type="entry name" value="B_lectin"/>
    <property type="match status" value="1"/>
</dbReference>